<dbReference type="PROSITE" id="PS51184">
    <property type="entry name" value="JMJC"/>
    <property type="match status" value="1"/>
</dbReference>
<dbReference type="InterPro" id="IPR003347">
    <property type="entry name" value="JmjC_dom"/>
</dbReference>
<evidence type="ECO:0000259" key="6">
    <source>
        <dbReference type="PROSITE" id="PS51184"/>
    </source>
</evidence>
<comment type="cofactor">
    <cofactor evidence="1">
        <name>Fe(2+)</name>
        <dbReference type="ChEBI" id="CHEBI:29033"/>
    </cofactor>
</comment>
<dbReference type="InterPro" id="IPR039994">
    <property type="entry name" value="NO66-like"/>
</dbReference>
<dbReference type="RefSeq" id="WP_006460431.1">
    <property type="nucleotide sequence ID" value="NZ_CP007030.1"/>
</dbReference>
<feature type="domain" description="JmjC" evidence="6">
    <location>
        <begin position="95"/>
        <end position="224"/>
    </location>
</feature>
<evidence type="ECO:0000256" key="2">
    <source>
        <dbReference type="ARBA" id="ARBA00022723"/>
    </source>
</evidence>
<evidence type="ECO:0000256" key="4">
    <source>
        <dbReference type="ARBA" id="ARBA00023002"/>
    </source>
</evidence>
<dbReference type="Pfam" id="PF08007">
    <property type="entry name" value="JmjC_2"/>
    <property type="match status" value="1"/>
</dbReference>
<dbReference type="GO" id="GO:0046872">
    <property type="term" value="F:metal ion binding"/>
    <property type="evidence" value="ECO:0007669"/>
    <property type="project" value="UniProtKB-KW"/>
</dbReference>
<evidence type="ECO:0000313" key="8">
    <source>
        <dbReference type="Proteomes" id="UP000005380"/>
    </source>
</evidence>
<proteinExistence type="predicted"/>
<dbReference type="Gene3D" id="2.60.120.650">
    <property type="entry name" value="Cupin"/>
    <property type="match status" value="1"/>
</dbReference>
<dbReference type="GO" id="GO:0016706">
    <property type="term" value="F:2-oxoglutarate-dependent dioxygenase activity"/>
    <property type="evidence" value="ECO:0007669"/>
    <property type="project" value="TreeGrafter"/>
</dbReference>
<keyword evidence="5" id="KW-0408">Iron</keyword>
<name>W0DRV2_9GAMM</name>
<dbReference type="Proteomes" id="UP000005380">
    <property type="component" value="Chromosome"/>
</dbReference>
<dbReference type="Pfam" id="PF20514">
    <property type="entry name" value="WHD_ROXA"/>
    <property type="match status" value="1"/>
</dbReference>
<evidence type="ECO:0000313" key="7">
    <source>
        <dbReference type="EMBL" id="AHF01360.1"/>
    </source>
</evidence>
<dbReference type="InParanoid" id="W0DRV2"/>
<protein>
    <submittedName>
        <fullName evidence="7">Cupin</fullName>
    </submittedName>
</protein>
<dbReference type="EMBL" id="CP007030">
    <property type="protein sequence ID" value="AHF01360.1"/>
    <property type="molecule type" value="Genomic_DNA"/>
</dbReference>
<dbReference type="SUPFAM" id="SSF51197">
    <property type="entry name" value="Clavaminate synthase-like"/>
    <property type="match status" value="1"/>
</dbReference>
<dbReference type="AlphaFoldDB" id="W0DRV2"/>
<accession>W0DRV2</accession>
<keyword evidence="4" id="KW-0560">Oxidoreductase</keyword>
<dbReference type="Gene3D" id="3.40.366.30">
    <property type="entry name" value="50S ribosomal protein L16 arginine hydroxylase, Chain A, Domain 2"/>
    <property type="match status" value="1"/>
</dbReference>
<keyword evidence="8" id="KW-1185">Reference proteome</keyword>
<dbReference type="PANTHER" id="PTHR13096:SF8">
    <property type="entry name" value="RIBOSOMAL OXYGENASE 1"/>
    <property type="match status" value="1"/>
</dbReference>
<dbReference type="STRING" id="717772.THIAE_05685"/>
<sequence length="413" mass="47718">MIHFGSIDQACFLREYWQKKPLLIKQALPHFISPIAPEELAGLALEEGIESRLVIQQGAQDYQLRHGPFTEQDFMQLPEQNWTLLVQGMDKLIPEIHQLLTEFDFIPRWRLDDVMISYASKGGNVGPHYDHYDVFLLQAAGTRRWQITSQDCHPENYLSDVALRLMQEFKVEDEWVLEPGDMLYLPPKWGHHGVALDSECMTFSVGYRSYKAQELWDSFGDYLAEQTQDSTKSLTNNLAQAIYQDPNWQNTKPGEVPDSAWQHAQQQLLALAQDDRAMQAWFGRFATQLDEQSHQQLPDPLTPEEQADINQFQQALTQAERLERDPVCRFAYSRHPETGQVTLFINGSAWPVGDDMGAGVLMELANQPFYTSEQLIRWAKQRPVTQLLYELWCLQYVVFPDQEEQAECYEGEA</sequence>
<dbReference type="InterPro" id="IPR046799">
    <property type="entry name" value="ROXA-like_wH"/>
</dbReference>
<dbReference type="FunCoup" id="W0DRV2">
    <property type="interactions" value="41"/>
</dbReference>
<organism evidence="7 8">
    <name type="scientific">Thiomicrospira aerophila AL3</name>
    <dbReference type="NCBI Taxonomy" id="717772"/>
    <lineage>
        <taxon>Bacteria</taxon>
        <taxon>Pseudomonadati</taxon>
        <taxon>Pseudomonadota</taxon>
        <taxon>Gammaproteobacteria</taxon>
        <taxon>Thiotrichales</taxon>
        <taxon>Piscirickettsiaceae</taxon>
        <taxon>Thiomicrospira</taxon>
    </lineage>
</organism>
<dbReference type="SMART" id="SM00558">
    <property type="entry name" value="JmjC"/>
    <property type="match status" value="1"/>
</dbReference>
<reference evidence="7 8" key="1">
    <citation type="submission" date="2013-12" db="EMBL/GenBank/DDBJ databases">
        <authorList>
            <consortium name="DOE Joint Genome Institute"/>
            <person name="Kappler U."/>
            <person name="Huntemann M."/>
            <person name="Han J."/>
            <person name="Chen A."/>
            <person name="Kyrpides N."/>
            <person name="Mavromatis K."/>
            <person name="Markowitz V."/>
            <person name="Palaniappan K."/>
            <person name="Ivanova N."/>
            <person name="Schaumberg A."/>
            <person name="Pati A."/>
            <person name="Liolios K."/>
            <person name="Nordberg H.P."/>
            <person name="Cantor M.N."/>
            <person name="Hua S.X."/>
            <person name="Woyke T."/>
        </authorList>
    </citation>
    <scope>NUCLEOTIDE SEQUENCE [LARGE SCALE GENOMIC DNA]</scope>
    <source>
        <strain evidence="8">AL2</strain>
    </source>
</reference>
<keyword evidence="3" id="KW-0223">Dioxygenase</keyword>
<dbReference type="PANTHER" id="PTHR13096">
    <property type="entry name" value="MINA53 MYC INDUCED NUCLEAR ANTIGEN"/>
    <property type="match status" value="1"/>
</dbReference>
<evidence type="ECO:0000256" key="3">
    <source>
        <dbReference type="ARBA" id="ARBA00022964"/>
    </source>
</evidence>
<gene>
    <name evidence="7" type="ORF">THIAE_05685</name>
</gene>
<evidence type="ECO:0000256" key="1">
    <source>
        <dbReference type="ARBA" id="ARBA00001954"/>
    </source>
</evidence>
<dbReference type="HOGENOM" id="CLU_039125_1_0_6"/>
<dbReference type="KEGG" id="tao:THIAE_05685"/>
<evidence type="ECO:0000256" key="5">
    <source>
        <dbReference type="ARBA" id="ARBA00023004"/>
    </source>
</evidence>
<keyword evidence="2" id="KW-0479">Metal-binding</keyword>
<dbReference type="OrthoDB" id="9764016at2"/>
<dbReference type="eggNOG" id="COG2850">
    <property type="taxonomic scope" value="Bacteria"/>
</dbReference>